<comment type="caution">
    <text evidence="1">The sequence shown here is derived from an EMBL/GenBank/DDBJ whole genome shotgun (WGS) entry which is preliminary data.</text>
</comment>
<evidence type="ECO:0000313" key="1">
    <source>
        <dbReference type="EMBL" id="KAH1083590.1"/>
    </source>
</evidence>
<keyword evidence="2" id="KW-1185">Reference proteome</keyword>
<name>A0A9D4A3U0_9ROSI</name>
<evidence type="ECO:0000313" key="2">
    <source>
        <dbReference type="Proteomes" id="UP000828251"/>
    </source>
</evidence>
<dbReference type="AlphaFoldDB" id="A0A9D4A3U0"/>
<protein>
    <submittedName>
        <fullName evidence="1">Uncharacterized protein</fullName>
    </submittedName>
</protein>
<accession>A0A9D4A3U0</accession>
<proteinExistence type="predicted"/>
<sequence length="68" mass="7676">MEDLSLSIAEVTVGREEFETVLRSLRGKKANVFKEATSIIMADVGASLMNKFGRRSLLLVRKMKNFQN</sequence>
<gene>
    <name evidence="1" type="ORF">J1N35_023351</name>
</gene>
<dbReference type="EMBL" id="JAIQCV010000007">
    <property type="protein sequence ID" value="KAH1083590.1"/>
    <property type="molecule type" value="Genomic_DNA"/>
</dbReference>
<reference evidence="1 2" key="1">
    <citation type="journal article" date="2021" name="Plant Biotechnol. J.">
        <title>Multi-omics assisted identification of the key and species-specific regulatory components of drought-tolerant mechanisms in Gossypium stocksii.</title>
        <authorList>
            <person name="Yu D."/>
            <person name="Ke L."/>
            <person name="Zhang D."/>
            <person name="Wu Y."/>
            <person name="Sun Y."/>
            <person name="Mei J."/>
            <person name="Sun J."/>
            <person name="Sun Y."/>
        </authorList>
    </citation>
    <scope>NUCLEOTIDE SEQUENCE [LARGE SCALE GENOMIC DNA]</scope>
    <source>
        <strain evidence="2">cv. E1</strain>
        <tissue evidence="1">Leaf</tissue>
    </source>
</reference>
<dbReference type="Proteomes" id="UP000828251">
    <property type="component" value="Unassembled WGS sequence"/>
</dbReference>
<organism evidence="1 2">
    <name type="scientific">Gossypium stocksii</name>
    <dbReference type="NCBI Taxonomy" id="47602"/>
    <lineage>
        <taxon>Eukaryota</taxon>
        <taxon>Viridiplantae</taxon>
        <taxon>Streptophyta</taxon>
        <taxon>Embryophyta</taxon>
        <taxon>Tracheophyta</taxon>
        <taxon>Spermatophyta</taxon>
        <taxon>Magnoliopsida</taxon>
        <taxon>eudicotyledons</taxon>
        <taxon>Gunneridae</taxon>
        <taxon>Pentapetalae</taxon>
        <taxon>rosids</taxon>
        <taxon>malvids</taxon>
        <taxon>Malvales</taxon>
        <taxon>Malvaceae</taxon>
        <taxon>Malvoideae</taxon>
        <taxon>Gossypium</taxon>
    </lineage>
</organism>